<accession>A0A168MUN1</accession>
<dbReference type="AlphaFoldDB" id="A0A168MUN1"/>
<dbReference type="SUPFAM" id="SSF57997">
    <property type="entry name" value="Tropomyosin"/>
    <property type="match status" value="1"/>
</dbReference>
<dbReference type="OrthoDB" id="2431049at2759"/>
<keyword evidence="4" id="KW-1185">Reference proteome</keyword>
<feature type="coiled-coil region" evidence="1">
    <location>
        <begin position="187"/>
        <end position="221"/>
    </location>
</feature>
<dbReference type="Gene3D" id="1.20.58.60">
    <property type="match status" value="1"/>
</dbReference>
<dbReference type="GO" id="GO:1990644">
    <property type="term" value="F:microtubule site clamp"/>
    <property type="evidence" value="ECO:0007669"/>
    <property type="project" value="TreeGrafter"/>
</dbReference>
<proteinExistence type="predicted"/>
<gene>
    <name evidence="3" type="primary">ABSGL_04842.1 scaffold 6035</name>
</gene>
<feature type="coiled-coil region" evidence="1">
    <location>
        <begin position="84"/>
        <end position="111"/>
    </location>
</feature>
<dbReference type="Gene3D" id="3.90.1150.80">
    <property type="match status" value="1"/>
</dbReference>
<dbReference type="PANTHER" id="PTHR28006:SF1">
    <property type="entry name" value="MONOPOLIN COMPLEX SUBUNIT CSM1"/>
    <property type="match status" value="1"/>
</dbReference>
<dbReference type="GO" id="GO:0045144">
    <property type="term" value="P:meiotic sister chromatid segregation"/>
    <property type="evidence" value="ECO:0007669"/>
    <property type="project" value="TreeGrafter"/>
</dbReference>
<evidence type="ECO:0000259" key="2">
    <source>
        <dbReference type="Pfam" id="PF12539"/>
    </source>
</evidence>
<keyword evidence="1" id="KW-0175">Coiled coil</keyword>
<evidence type="ECO:0000256" key="1">
    <source>
        <dbReference type="SAM" id="Coils"/>
    </source>
</evidence>
<protein>
    <recommendedName>
        <fullName evidence="2">Monopolin complex subunit Csm1/Pcs1 C-terminal domain-containing protein</fullName>
    </recommendedName>
</protein>
<sequence length="341" mass="39424">MMEVRWKQNVESEYALSVFLNRVANSTLPFSQATQYTEHIHSAPYEQQHYSEPHAYNMSSDIQREPATTSEPPGLDHRPLVDEIQRLRKLVEELETRVGEAENRYMDLASTEVEPVRQLRLYKKARHREFEDIERKIRTLHSTSKDQEERLGTLSTQLKDTAAEIEKWNKDSTQAPPTEVAVNRTDLTKLVDQVNNTKKKYEASQNEVKDYLTNIKILEQVISPSDPMEDTDQDLAVTLKSKIGLMEILSGVTCLEHASRGKSDTFVCKQVGNNGRIQYKLEFFKDDDIAAKVQYTPLVLDAVEEQFLPLVKDSLEFDRNVTHVFFWRLNTYLNKKINKGS</sequence>
<evidence type="ECO:0000313" key="4">
    <source>
        <dbReference type="Proteomes" id="UP000078561"/>
    </source>
</evidence>
<dbReference type="InParanoid" id="A0A168MUN1"/>
<dbReference type="InterPro" id="IPR038608">
    <property type="entry name" value="Csm1/Pcs1_C_sf"/>
</dbReference>
<dbReference type="PANTHER" id="PTHR28006">
    <property type="entry name" value="MONOPOLIN COMPLEX SUBUNIT CSM1"/>
    <property type="match status" value="1"/>
</dbReference>
<evidence type="ECO:0000313" key="3">
    <source>
        <dbReference type="EMBL" id="SAL99241.1"/>
    </source>
</evidence>
<reference evidence="3" key="1">
    <citation type="submission" date="2016-04" db="EMBL/GenBank/DDBJ databases">
        <authorList>
            <person name="Evans L.H."/>
            <person name="Alamgir A."/>
            <person name="Owens N."/>
            <person name="Weber N.D."/>
            <person name="Virtaneva K."/>
            <person name="Barbian K."/>
            <person name="Babar A."/>
            <person name="Rosenke K."/>
        </authorList>
    </citation>
    <scope>NUCLEOTIDE SEQUENCE [LARGE SCALE GENOMIC DNA]</scope>
    <source>
        <strain evidence="3">CBS 101.48</strain>
    </source>
</reference>
<dbReference type="GO" id="GO:0051315">
    <property type="term" value="P:attachment of mitotic spindle microtubules to kinetochore"/>
    <property type="evidence" value="ECO:0007669"/>
    <property type="project" value="TreeGrafter"/>
</dbReference>
<dbReference type="InterPro" id="IPR040349">
    <property type="entry name" value="Csm1/Pcs1"/>
</dbReference>
<organism evidence="3">
    <name type="scientific">Absidia glauca</name>
    <name type="common">Pin mould</name>
    <dbReference type="NCBI Taxonomy" id="4829"/>
    <lineage>
        <taxon>Eukaryota</taxon>
        <taxon>Fungi</taxon>
        <taxon>Fungi incertae sedis</taxon>
        <taxon>Mucoromycota</taxon>
        <taxon>Mucoromycotina</taxon>
        <taxon>Mucoromycetes</taxon>
        <taxon>Mucorales</taxon>
        <taxon>Cunninghamellaceae</taxon>
        <taxon>Absidia</taxon>
    </lineage>
</organism>
<dbReference type="GO" id="GO:0072686">
    <property type="term" value="C:mitotic spindle"/>
    <property type="evidence" value="ECO:0007669"/>
    <property type="project" value="TreeGrafter"/>
</dbReference>
<name>A0A168MUN1_ABSGL</name>
<dbReference type="EMBL" id="LT552594">
    <property type="protein sequence ID" value="SAL99241.1"/>
    <property type="molecule type" value="Genomic_DNA"/>
</dbReference>
<dbReference type="Proteomes" id="UP000078561">
    <property type="component" value="Unassembled WGS sequence"/>
</dbReference>
<feature type="domain" description="Monopolin complex subunit Csm1/Pcs1 C-terminal" evidence="2">
    <location>
        <begin position="243"/>
        <end position="306"/>
    </location>
</feature>
<dbReference type="InterPro" id="IPR020981">
    <property type="entry name" value="Csm1/Pcs1_C"/>
</dbReference>
<dbReference type="Pfam" id="PF12539">
    <property type="entry name" value="Csm1"/>
    <property type="match status" value="1"/>
</dbReference>
<dbReference type="GO" id="GO:0005730">
    <property type="term" value="C:nucleolus"/>
    <property type="evidence" value="ECO:0007669"/>
    <property type="project" value="TreeGrafter"/>
</dbReference>
<dbReference type="CDD" id="cd23787">
    <property type="entry name" value="RWD_CSM1"/>
    <property type="match status" value="1"/>
</dbReference>
<dbReference type="GO" id="GO:0034506">
    <property type="term" value="C:chromosome, centromeric core domain"/>
    <property type="evidence" value="ECO:0007669"/>
    <property type="project" value="TreeGrafter"/>
</dbReference>
<dbReference type="GO" id="GO:0033551">
    <property type="term" value="C:monopolin complex"/>
    <property type="evidence" value="ECO:0007669"/>
    <property type="project" value="InterPro"/>
</dbReference>